<keyword evidence="8 11" id="KW-0505">Motor protein</keyword>
<dbReference type="PROSITE" id="PS01160">
    <property type="entry name" value="KINESIN_LIGHT"/>
    <property type="match status" value="1"/>
</dbReference>
<feature type="compositionally biased region" description="Low complexity" evidence="13">
    <location>
        <begin position="674"/>
        <end position="688"/>
    </location>
</feature>
<evidence type="ECO:0000256" key="5">
    <source>
        <dbReference type="ARBA" id="ARBA00022737"/>
    </source>
</evidence>
<dbReference type="Proteomes" id="UP000694727">
    <property type="component" value="Unplaced"/>
</dbReference>
<dbReference type="Pfam" id="PF13374">
    <property type="entry name" value="TPR_10"/>
    <property type="match status" value="2"/>
</dbReference>
<dbReference type="Pfam" id="PF13424">
    <property type="entry name" value="TPR_12"/>
    <property type="match status" value="2"/>
</dbReference>
<protein>
    <recommendedName>
        <fullName evidence="11">Kinesin light chain</fullName>
    </recommendedName>
</protein>
<evidence type="ECO:0000256" key="6">
    <source>
        <dbReference type="ARBA" id="ARBA00022803"/>
    </source>
</evidence>
<proteinExistence type="inferred from homology"/>
<reference evidence="14" key="1">
    <citation type="submission" date="2025-05" db="UniProtKB">
        <authorList>
            <consortium name="Ensembl"/>
        </authorList>
    </citation>
    <scope>IDENTIFICATION</scope>
</reference>
<name>A0A8D0RX25_PIG</name>
<evidence type="ECO:0000256" key="13">
    <source>
        <dbReference type="SAM" id="MobiDB-lite"/>
    </source>
</evidence>
<dbReference type="PANTHER" id="PTHR45783">
    <property type="entry name" value="KINESIN LIGHT CHAIN"/>
    <property type="match status" value="1"/>
</dbReference>
<dbReference type="InterPro" id="IPR019734">
    <property type="entry name" value="TPR_rpt"/>
</dbReference>
<keyword evidence="9 11" id="KW-0206">Cytoskeleton</keyword>
<dbReference type="InterPro" id="IPR015792">
    <property type="entry name" value="Kinesin_light_repeat"/>
</dbReference>
<comment type="subcellular location">
    <subcellularLocation>
        <location evidence="1 11">Cytoplasm</location>
        <location evidence="1 11">Cytoskeleton</location>
    </subcellularLocation>
</comment>
<evidence type="ECO:0000313" key="14">
    <source>
        <dbReference type="Ensembl" id="ENSSSCP00025023147.1"/>
    </source>
</evidence>
<dbReference type="Ensembl" id="ENSSSCT00045055644.1">
    <property type="protein sequence ID" value="ENSSSCP00045038813.1"/>
    <property type="gene ID" value="ENSSSCG00045032272.1"/>
</dbReference>
<evidence type="ECO:0000256" key="8">
    <source>
        <dbReference type="ARBA" id="ARBA00023175"/>
    </source>
</evidence>
<dbReference type="InterPro" id="IPR002151">
    <property type="entry name" value="Kinesin_light"/>
</dbReference>
<dbReference type="Proteomes" id="UP000694571">
    <property type="component" value="Unplaced"/>
</dbReference>
<evidence type="ECO:0000256" key="4">
    <source>
        <dbReference type="ARBA" id="ARBA00022701"/>
    </source>
</evidence>
<dbReference type="PRINTS" id="PR00381">
    <property type="entry name" value="KINESINLIGHT"/>
</dbReference>
<dbReference type="PANTHER" id="PTHR45783:SF6">
    <property type="entry name" value="KINESIN LIGHT CHAIN 4"/>
    <property type="match status" value="1"/>
</dbReference>
<feature type="region of interest" description="Disordered" evidence="13">
    <location>
        <begin position="642"/>
        <end position="688"/>
    </location>
</feature>
<feature type="coiled-coil region" evidence="12">
    <location>
        <begin position="95"/>
        <end position="150"/>
    </location>
</feature>
<feature type="compositionally biased region" description="Polar residues" evidence="13">
    <location>
        <begin position="661"/>
        <end position="672"/>
    </location>
</feature>
<keyword evidence="5" id="KW-0677">Repeat</keyword>
<feature type="repeat" description="TPR" evidence="10">
    <location>
        <begin position="292"/>
        <end position="325"/>
    </location>
</feature>
<evidence type="ECO:0000256" key="1">
    <source>
        <dbReference type="ARBA" id="ARBA00004245"/>
    </source>
</evidence>
<evidence type="ECO:0000256" key="3">
    <source>
        <dbReference type="ARBA" id="ARBA00022490"/>
    </source>
</evidence>
<comment type="subunit">
    <text evidence="11">Oligomeric complex composed of two heavy chains and two light chains.</text>
</comment>
<keyword evidence="3 11" id="KW-0963">Cytoplasm</keyword>
<dbReference type="AlphaFoldDB" id="A0A8D0RX25"/>
<sequence>MSGLVLGQRDESAGHRLSQEEILGSTRLVSQGLEALHSEHQAVLQSLSHTIECLQQGGHEEGLVHEKARQLRRSMENIELGLSEAQVMLALANHLSTVESEKQKLRAQVRRLCQENQWLRDELAGTQQRLQRSEQAVAQLEEEKKHLEFLGQLRQYDEDGHTAEEKEGDASKDSLDDLFRNEEEEDPSNGLARGQGAQHNGYEIPARLRTLHNLVIQYAAQGRYEVAVPLCKQALEDLERTSGRGHPDVATMLNILALVYRDQNKYKEAAHLLNDALSIRESTLGRDHPAVAATLNNLAVLYGKRGKYKEAEPLCQRALEIREKVLGTDHPDVAKQLNNLALLCQNQGKYEAVERYYRRALAIYEGQLGPDNPNVARTKNNLASCYLKQGKYAEAETLYKEILTRAHLQEFGSVDDNHKPIWMHAEEREAMSKVSWGGPTWGARGYQASVLLLHQPASSSLPTRGPAPDPRCLPQPSLHQAQHQLAPQHLHPLISGFPSPSVLLQSPHREGGTPYAEYGGWYKACKVSSPTVNTTLRNLGALYRCQGKLEAAETLEECALRSWKQGTDPISQTKVAELLGEGDSGRTSQEGFGGSVKFEGGEDASVAVEWSGDGSGALQRSGSLGKIRDVLRRSSELLVRKLQGTEPRPSSSNMKRAASLNYLNQPNATPLQVSRGLSASSTNLSSSS</sequence>
<dbReference type="PROSITE" id="PS50005">
    <property type="entry name" value="TPR"/>
    <property type="match status" value="2"/>
</dbReference>
<evidence type="ECO:0000256" key="2">
    <source>
        <dbReference type="ARBA" id="ARBA00009622"/>
    </source>
</evidence>
<keyword evidence="6 10" id="KW-0802">TPR repeat</keyword>
<feature type="repeat" description="TPR" evidence="10">
    <location>
        <begin position="250"/>
        <end position="283"/>
    </location>
</feature>
<evidence type="ECO:0000256" key="9">
    <source>
        <dbReference type="ARBA" id="ARBA00023212"/>
    </source>
</evidence>
<dbReference type="InterPro" id="IPR011990">
    <property type="entry name" value="TPR-like_helical_dom_sf"/>
</dbReference>
<dbReference type="SUPFAM" id="SSF48452">
    <property type="entry name" value="TPR-like"/>
    <property type="match status" value="2"/>
</dbReference>
<dbReference type="GO" id="GO:0005874">
    <property type="term" value="C:microtubule"/>
    <property type="evidence" value="ECO:0007669"/>
    <property type="project" value="UniProtKB-UniRule"/>
</dbReference>
<dbReference type="GO" id="GO:0005871">
    <property type="term" value="C:kinesin complex"/>
    <property type="evidence" value="ECO:0007669"/>
    <property type="project" value="UniProtKB-UniRule"/>
</dbReference>
<evidence type="ECO:0000256" key="11">
    <source>
        <dbReference type="RuleBase" id="RU367020"/>
    </source>
</evidence>
<dbReference type="Proteomes" id="UP000694728">
    <property type="component" value="Unplaced"/>
</dbReference>
<evidence type="ECO:0000313" key="15">
    <source>
        <dbReference type="Proteomes" id="UP000694727"/>
    </source>
</evidence>
<dbReference type="Ensembl" id="ENSSSCT00050005408.1">
    <property type="protein sequence ID" value="ENSSSCP00050002238.1"/>
    <property type="gene ID" value="ENSSSCG00050003978.1"/>
</dbReference>
<keyword evidence="7 12" id="KW-0175">Coiled coil</keyword>
<evidence type="ECO:0000256" key="12">
    <source>
        <dbReference type="SAM" id="Coils"/>
    </source>
</evidence>
<gene>
    <name evidence="14" type="primary">KLC4</name>
</gene>
<dbReference type="Gene3D" id="1.25.40.10">
    <property type="entry name" value="Tetratricopeptide repeat domain"/>
    <property type="match status" value="2"/>
</dbReference>
<organism evidence="14 15">
    <name type="scientific">Sus scrofa</name>
    <name type="common">Pig</name>
    <dbReference type="NCBI Taxonomy" id="9823"/>
    <lineage>
        <taxon>Eukaryota</taxon>
        <taxon>Metazoa</taxon>
        <taxon>Chordata</taxon>
        <taxon>Craniata</taxon>
        <taxon>Vertebrata</taxon>
        <taxon>Euteleostomi</taxon>
        <taxon>Mammalia</taxon>
        <taxon>Eutheria</taxon>
        <taxon>Laurasiatheria</taxon>
        <taxon>Artiodactyla</taxon>
        <taxon>Suina</taxon>
        <taxon>Suidae</taxon>
        <taxon>Sus</taxon>
    </lineage>
</organism>
<feature type="compositionally biased region" description="Basic and acidic residues" evidence="13">
    <location>
        <begin position="155"/>
        <end position="174"/>
    </location>
</feature>
<comment type="similarity">
    <text evidence="2 11">Belongs to the kinesin light chain family.</text>
</comment>
<accession>A0A8D0RX25</accession>
<evidence type="ECO:0000256" key="7">
    <source>
        <dbReference type="ARBA" id="ARBA00023054"/>
    </source>
</evidence>
<feature type="region of interest" description="Disordered" evidence="13">
    <location>
        <begin position="154"/>
        <end position="174"/>
    </location>
</feature>
<keyword evidence="4 11" id="KW-0493">Microtubule</keyword>
<dbReference type="Ensembl" id="ENSSSCT00025054327.1">
    <property type="protein sequence ID" value="ENSSSCP00025023147.1"/>
    <property type="gene ID" value="ENSSSCG00025039751.1"/>
</dbReference>
<comment type="function">
    <text evidence="11">Kinesin is a microtubule-associated force-producing protein that play a role in organelle transport.</text>
</comment>
<evidence type="ECO:0000256" key="10">
    <source>
        <dbReference type="PROSITE-ProRule" id="PRU00339"/>
    </source>
</evidence>
<dbReference type="FunFam" id="1.25.40.10:FF:000003">
    <property type="entry name" value="kinesin light chain isoform X1"/>
    <property type="match status" value="1"/>
</dbReference>
<dbReference type="SMART" id="SM00028">
    <property type="entry name" value="TPR"/>
    <property type="match status" value="5"/>
</dbReference>